<organism evidence="9 10">
    <name type="scientific">Pseudobutyrivibrio xylanivorans</name>
    <dbReference type="NCBI Taxonomy" id="185007"/>
    <lineage>
        <taxon>Bacteria</taxon>
        <taxon>Bacillati</taxon>
        <taxon>Bacillota</taxon>
        <taxon>Clostridia</taxon>
        <taxon>Lachnospirales</taxon>
        <taxon>Lachnospiraceae</taxon>
        <taxon>Pseudobutyrivibrio</taxon>
    </lineage>
</organism>
<keyword evidence="6 7" id="KW-0249">Electron transport</keyword>
<keyword evidence="5 7" id="KW-0288">FMN</keyword>
<evidence type="ECO:0000256" key="5">
    <source>
        <dbReference type="ARBA" id="ARBA00022643"/>
    </source>
</evidence>
<dbReference type="GO" id="GO:0016651">
    <property type="term" value="F:oxidoreductase activity, acting on NAD(P)H"/>
    <property type="evidence" value="ECO:0007669"/>
    <property type="project" value="UniProtKB-ARBA"/>
</dbReference>
<dbReference type="RefSeq" id="WP_090163220.1">
    <property type="nucleotide sequence ID" value="NZ_FMWK01000011.1"/>
</dbReference>
<accession>A0A1G5S0Y8</accession>
<dbReference type="SUPFAM" id="SSF52218">
    <property type="entry name" value="Flavoproteins"/>
    <property type="match status" value="1"/>
</dbReference>
<dbReference type="Pfam" id="PF00258">
    <property type="entry name" value="Flavodoxin_1"/>
    <property type="match status" value="1"/>
</dbReference>
<dbReference type="PANTHER" id="PTHR43717:SF1">
    <property type="entry name" value="ANAEROBIC NITRIC OXIDE REDUCTASE FLAVORUBREDOXIN"/>
    <property type="match status" value="1"/>
</dbReference>
<feature type="domain" description="Flavodoxin-like" evidence="8">
    <location>
        <begin position="4"/>
        <end position="141"/>
    </location>
</feature>
<dbReference type="PANTHER" id="PTHR43717">
    <property type="entry name" value="ANAEROBIC NITRIC OXIDE REDUCTASE FLAVORUBREDOXIN"/>
    <property type="match status" value="1"/>
</dbReference>
<keyword evidence="3 7" id="KW-0813">Transport</keyword>
<keyword evidence="4 7" id="KW-0285">Flavoprotein</keyword>
<evidence type="ECO:0000313" key="10">
    <source>
        <dbReference type="Proteomes" id="UP000199428"/>
    </source>
</evidence>
<sequence length="143" mass="14829">MSKVNVVFWSQSGNTEAMANAVAAGVKEAGGEANVVYVGDASIDELKKEKAFALGCPAMGAEVLEEGEMEPFVSDLEGFVSGKTIGLFGSYGWGDGQWMRDWVNRMTAAGATVVNGEGVICQDAPDGSAEAECKELGKALAAI</sequence>
<dbReference type="AlphaFoldDB" id="A0A1G5S0Y8"/>
<dbReference type="InterPro" id="IPR029039">
    <property type="entry name" value="Flavoprotein-like_sf"/>
</dbReference>
<dbReference type="PROSITE" id="PS00201">
    <property type="entry name" value="FLAVODOXIN"/>
    <property type="match status" value="1"/>
</dbReference>
<proteinExistence type="inferred from homology"/>
<evidence type="ECO:0000256" key="7">
    <source>
        <dbReference type="RuleBase" id="RU367037"/>
    </source>
</evidence>
<dbReference type="InterPro" id="IPR001226">
    <property type="entry name" value="Flavodoxin_CS"/>
</dbReference>
<dbReference type="InterPro" id="IPR010087">
    <property type="entry name" value="Flav_short"/>
</dbReference>
<gene>
    <name evidence="9" type="ORF">SAMN02910350_02035</name>
</gene>
<dbReference type="PROSITE" id="PS50902">
    <property type="entry name" value="FLAVODOXIN_LIKE"/>
    <property type="match status" value="1"/>
</dbReference>
<dbReference type="GO" id="GO:0010181">
    <property type="term" value="F:FMN binding"/>
    <property type="evidence" value="ECO:0007669"/>
    <property type="project" value="UniProtKB-UniRule"/>
</dbReference>
<evidence type="ECO:0000256" key="1">
    <source>
        <dbReference type="ARBA" id="ARBA00001917"/>
    </source>
</evidence>
<evidence type="ECO:0000256" key="6">
    <source>
        <dbReference type="ARBA" id="ARBA00022982"/>
    </source>
</evidence>
<dbReference type="Proteomes" id="UP000199428">
    <property type="component" value="Unassembled WGS sequence"/>
</dbReference>
<dbReference type="GO" id="GO:0009055">
    <property type="term" value="F:electron transfer activity"/>
    <property type="evidence" value="ECO:0007669"/>
    <property type="project" value="UniProtKB-UniRule"/>
</dbReference>
<dbReference type="Gene3D" id="3.40.50.360">
    <property type="match status" value="1"/>
</dbReference>
<evidence type="ECO:0000313" key="9">
    <source>
        <dbReference type="EMBL" id="SCZ79946.1"/>
    </source>
</evidence>
<dbReference type="InterPro" id="IPR008254">
    <property type="entry name" value="Flavodoxin/NO_synth"/>
</dbReference>
<dbReference type="EMBL" id="FMWK01000011">
    <property type="protein sequence ID" value="SCZ79946.1"/>
    <property type="molecule type" value="Genomic_DNA"/>
</dbReference>
<reference evidence="9 10" key="1">
    <citation type="submission" date="2016-10" db="EMBL/GenBank/DDBJ databases">
        <authorList>
            <person name="de Groot N.N."/>
        </authorList>
    </citation>
    <scope>NUCLEOTIDE SEQUENCE [LARGE SCALE GENOMIC DNA]</scope>
    <source>
        <strain evidence="9 10">DSM 10317</strain>
    </source>
</reference>
<comment type="similarity">
    <text evidence="2 7">Belongs to the flavodoxin family.</text>
</comment>
<dbReference type="NCBIfam" id="TIGR01753">
    <property type="entry name" value="flav_short"/>
    <property type="match status" value="1"/>
</dbReference>
<name>A0A1G5S0Y8_PSEXY</name>
<evidence type="ECO:0000256" key="3">
    <source>
        <dbReference type="ARBA" id="ARBA00022448"/>
    </source>
</evidence>
<evidence type="ECO:0000259" key="8">
    <source>
        <dbReference type="PROSITE" id="PS50902"/>
    </source>
</evidence>
<protein>
    <recommendedName>
        <fullName evidence="7">Flavodoxin</fullName>
    </recommendedName>
</protein>
<comment type="cofactor">
    <cofactor evidence="1 7">
        <name>FMN</name>
        <dbReference type="ChEBI" id="CHEBI:58210"/>
    </cofactor>
</comment>
<evidence type="ECO:0000256" key="2">
    <source>
        <dbReference type="ARBA" id="ARBA00005267"/>
    </source>
</evidence>
<evidence type="ECO:0000256" key="4">
    <source>
        <dbReference type="ARBA" id="ARBA00022630"/>
    </source>
</evidence>
<comment type="function">
    <text evidence="7">Low-potential electron donor to a number of redox enzymes.</text>
</comment>